<feature type="region of interest" description="Disordered" evidence="3">
    <location>
        <begin position="471"/>
        <end position="547"/>
    </location>
</feature>
<feature type="region of interest" description="Disordered" evidence="3">
    <location>
        <begin position="143"/>
        <end position="226"/>
    </location>
</feature>
<organism evidence="5 6">
    <name type="scientific">Cyberlindnera jadinii (strain ATCC 18201 / CBS 1600 / BCRC 20928 / JCM 3617 / NBRC 0987 / NRRL Y-1542)</name>
    <name type="common">Torula yeast</name>
    <name type="synonym">Candida utilis</name>
    <dbReference type="NCBI Taxonomy" id="983966"/>
    <lineage>
        <taxon>Eukaryota</taxon>
        <taxon>Fungi</taxon>
        <taxon>Dikarya</taxon>
        <taxon>Ascomycota</taxon>
        <taxon>Saccharomycotina</taxon>
        <taxon>Saccharomycetes</taxon>
        <taxon>Phaffomycetales</taxon>
        <taxon>Phaffomycetaceae</taxon>
        <taxon>Cyberlindnera</taxon>
    </lineage>
</organism>
<dbReference type="InterPro" id="IPR000504">
    <property type="entry name" value="RRM_dom"/>
</dbReference>
<evidence type="ECO:0000256" key="1">
    <source>
        <dbReference type="ARBA" id="ARBA00022884"/>
    </source>
</evidence>
<feature type="compositionally biased region" description="Low complexity" evidence="3">
    <location>
        <begin position="176"/>
        <end position="217"/>
    </location>
</feature>
<dbReference type="PANTHER" id="PTHR48025:SF1">
    <property type="entry name" value="RRM DOMAIN-CONTAINING PROTEIN"/>
    <property type="match status" value="1"/>
</dbReference>
<dbReference type="OrthoDB" id="3978355at2759"/>
<dbReference type="InterPro" id="IPR035979">
    <property type="entry name" value="RBD_domain_sf"/>
</dbReference>
<dbReference type="SMART" id="SM00360">
    <property type="entry name" value="RRM"/>
    <property type="match status" value="2"/>
</dbReference>
<protein>
    <recommendedName>
        <fullName evidence="4">RRM domain-containing protein</fullName>
    </recommendedName>
</protein>
<name>A0A1E4S6A4_CYBJN</name>
<reference evidence="5 6" key="1">
    <citation type="journal article" date="2016" name="Proc. Natl. Acad. Sci. U.S.A.">
        <title>Comparative genomics of biotechnologically important yeasts.</title>
        <authorList>
            <person name="Riley R."/>
            <person name="Haridas S."/>
            <person name="Wolfe K.H."/>
            <person name="Lopes M.R."/>
            <person name="Hittinger C.T."/>
            <person name="Goeker M."/>
            <person name="Salamov A.A."/>
            <person name="Wisecaver J.H."/>
            <person name="Long T.M."/>
            <person name="Calvey C.H."/>
            <person name="Aerts A.L."/>
            <person name="Barry K.W."/>
            <person name="Choi C."/>
            <person name="Clum A."/>
            <person name="Coughlan A.Y."/>
            <person name="Deshpande S."/>
            <person name="Douglass A.P."/>
            <person name="Hanson S.J."/>
            <person name="Klenk H.-P."/>
            <person name="LaButti K.M."/>
            <person name="Lapidus A."/>
            <person name="Lindquist E.A."/>
            <person name="Lipzen A.M."/>
            <person name="Meier-Kolthoff J.P."/>
            <person name="Ohm R.A."/>
            <person name="Otillar R.P."/>
            <person name="Pangilinan J.L."/>
            <person name="Peng Y."/>
            <person name="Rokas A."/>
            <person name="Rosa C.A."/>
            <person name="Scheuner C."/>
            <person name="Sibirny A.A."/>
            <person name="Slot J.C."/>
            <person name="Stielow J.B."/>
            <person name="Sun H."/>
            <person name="Kurtzman C.P."/>
            <person name="Blackwell M."/>
            <person name="Grigoriev I.V."/>
            <person name="Jeffries T.W."/>
        </authorList>
    </citation>
    <scope>NUCLEOTIDE SEQUENCE [LARGE SCALE GENOMIC DNA]</scope>
    <source>
        <strain evidence="6">ATCC 18201 / CBS 1600 / BCRC 20928 / JCM 3617 / NBRC 0987 / NRRL Y-1542</strain>
    </source>
</reference>
<dbReference type="GeneID" id="30990685"/>
<gene>
    <name evidence="5" type="ORF">CYBJADRAFT_172051</name>
</gene>
<evidence type="ECO:0000256" key="3">
    <source>
        <dbReference type="SAM" id="MobiDB-lite"/>
    </source>
</evidence>
<feature type="region of interest" description="Disordered" evidence="3">
    <location>
        <begin position="333"/>
        <end position="356"/>
    </location>
</feature>
<sequence>MPTPSTGSPPASAIGLVKTADVEQHQPQKPKIHNIYVYNIPPGVRWRDVKGILTPFVPESSVLHIQIFDDTSTACVSLNSAQCAETLLEQLDGFFWNGYILTTNPPLSPPPPPMLEQSALFVPQYFHPSPELLSYRPSPHMVAPSLQHVTGPSVSALPPSAHQHPPVQGHPPAPTQAQLQQQRQQQRQQEQQQRQQQQQQRQQYQYQQKNQQYQQQRTPLSLSPSEVYPMGPIPQMMGQMPAMIPPMGHPSLAVRSPMVGQVGYQMPPGTATVPPVHGLNMPNTSPSTESPMAQGANPPYGYYYMNSYYEPPGPVPLFSPRAMSMYTGTYSDTSTAGSVSGQSTPKASYGGIQHPEQRRTPVSARHLMNLHQYPYHSITDIGTDTVQDPRRLFIGNIPYDTEWMALKDFLRQAGNIGRVEIVKDAHGNSRGFALATYETEEDADRAVNDLNGAVFEGRQITVRCDKYAKKPRAQLTTTPMVQPDDTSNEEDNNEEHHSNDIQSNEPEDAIPERKVPVVMDTTTVIKKESNIVKTEQSEPTVHDDKRYENEARRLIESLSLK</sequence>
<dbReference type="InterPro" id="IPR050502">
    <property type="entry name" value="Euk_RNA-bind_prot"/>
</dbReference>
<evidence type="ECO:0000256" key="2">
    <source>
        <dbReference type="PROSITE-ProRule" id="PRU00176"/>
    </source>
</evidence>
<dbReference type="CDD" id="cd00590">
    <property type="entry name" value="RRM_SF"/>
    <property type="match status" value="2"/>
</dbReference>
<evidence type="ECO:0000313" key="5">
    <source>
        <dbReference type="EMBL" id="ODV75045.1"/>
    </source>
</evidence>
<dbReference type="RefSeq" id="XP_020072084.1">
    <property type="nucleotide sequence ID" value="XM_020216289.1"/>
</dbReference>
<dbReference type="STRING" id="983966.A0A1E4S6A4"/>
<evidence type="ECO:0000259" key="4">
    <source>
        <dbReference type="PROSITE" id="PS50102"/>
    </source>
</evidence>
<feature type="domain" description="RRM" evidence="4">
    <location>
        <begin position="390"/>
        <end position="467"/>
    </location>
</feature>
<dbReference type="Pfam" id="PF00076">
    <property type="entry name" value="RRM_1"/>
    <property type="match status" value="1"/>
</dbReference>
<dbReference type="GO" id="GO:0003729">
    <property type="term" value="F:mRNA binding"/>
    <property type="evidence" value="ECO:0007669"/>
    <property type="project" value="TreeGrafter"/>
</dbReference>
<dbReference type="OMA" id="TEWMALK"/>
<dbReference type="PROSITE" id="PS50102">
    <property type="entry name" value="RRM"/>
    <property type="match status" value="1"/>
</dbReference>
<dbReference type="Gene3D" id="3.30.70.330">
    <property type="match status" value="2"/>
</dbReference>
<dbReference type="SUPFAM" id="SSF54928">
    <property type="entry name" value="RNA-binding domain, RBD"/>
    <property type="match status" value="2"/>
</dbReference>
<dbReference type="InterPro" id="IPR012677">
    <property type="entry name" value="Nucleotide-bd_a/b_plait_sf"/>
</dbReference>
<feature type="compositionally biased region" description="Polar residues" evidence="3">
    <location>
        <begin position="333"/>
        <end position="346"/>
    </location>
</feature>
<dbReference type="EMBL" id="KV453927">
    <property type="protein sequence ID" value="ODV75045.1"/>
    <property type="molecule type" value="Genomic_DNA"/>
</dbReference>
<accession>A0A1E4S6A4</accession>
<keyword evidence="6" id="KW-1185">Reference proteome</keyword>
<dbReference type="PANTHER" id="PTHR48025">
    <property type="entry name" value="OS02G0815200 PROTEIN"/>
    <property type="match status" value="1"/>
</dbReference>
<proteinExistence type="predicted"/>
<dbReference type="AlphaFoldDB" id="A0A1E4S6A4"/>
<evidence type="ECO:0000313" key="6">
    <source>
        <dbReference type="Proteomes" id="UP000094389"/>
    </source>
</evidence>
<dbReference type="Proteomes" id="UP000094389">
    <property type="component" value="Unassembled WGS sequence"/>
</dbReference>
<keyword evidence="1 2" id="KW-0694">RNA-binding</keyword>